<evidence type="ECO:0000256" key="4">
    <source>
        <dbReference type="ARBA" id="ARBA00022692"/>
    </source>
</evidence>
<evidence type="ECO:0000256" key="2">
    <source>
        <dbReference type="ARBA" id="ARBA00022448"/>
    </source>
</evidence>
<dbReference type="SUPFAM" id="SSF56935">
    <property type="entry name" value="Porins"/>
    <property type="match status" value="1"/>
</dbReference>
<evidence type="ECO:0000313" key="13">
    <source>
        <dbReference type="Proteomes" id="UP000243065"/>
    </source>
</evidence>
<feature type="domain" description="TonB-dependent receptor-like beta-barrel" evidence="10">
    <location>
        <begin position="288"/>
        <end position="721"/>
    </location>
</feature>
<dbReference type="Pfam" id="PF13715">
    <property type="entry name" value="CarbopepD_reg_2"/>
    <property type="match status" value="1"/>
</dbReference>
<dbReference type="InterPro" id="IPR012910">
    <property type="entry name" value="Plug_dom"/>
</dbReference>
<dbReference type="PANTHER" id="PTHR30069:SF49">
    <property type="entry name" value="OUTER MEMBRANE PROTEIN C"/>
    <property type="match status" value="1"/>
</dbReference>
<evidence type="ECO:0000256" key="5">
    <source>
        <dbReference type="ARBA" id="ARBA00023077"/>
    </source>
</evidence>
<keyword evidence="5 9" id="KW-0798">TonB box</keyword>
<dbReference type="GO" id="GO:0015344">
    <property type="term" value="F:siderophore uptake transmembrane transporter activity"/>
    <property type="evidence" value="ECO:0007669"/>
    <property type="project" value="TreeGrafter"/>
</dbReference>
<dbReference type="Proteomes" id="UP000243065">
    <property type="component" value="Unassembled WGS sequence"/>
</dbReference>
<organism evidence="12 13">
    <name type="scientific">Kryptobacter tengchongensis</name>
    <dbReference type="NCBI Taxonomy" id="1643429"/>
    <lineage>
        <taxon>Bacteria</taxon>
        <taxon>Pseudomonadati</taxon>
        <taxon>Candidatus Kryptoniota</taxon>
        <taxon>Candidatus Kryptobacter</taxon>
    </lineage>
</organism>
<dbReference type="Gene3D" id="2.170.130.10">
    <property type="entry name" value="TonB-dependent receptor, plug domain"/>
    <property type="match status" value="1"/>
</dbReference>
<keyword evidence="4 8" id="KW-0812">Transmembrane</keyword>
<dbReference type="InterPro" id="IPR039426">
    <property type="entry name" value="TonB-dep_rcpt-like"/>
</dbReference>
<evidence type="ECO:0000256" key="9">
    <source>
        <dbReference type="RuleBase" id="RU003357"/>
    </source>
</evidence>
<dbReference type="InterPro" id="IPR000531">
    <property type="entry name" value="Beta-barrel_TonB"/>
</dbReference>
<dbReference type="OrthoDB" id="9759247at2"/>
<sequence length="758" mass="84921">MKIKVLTLVVLIFALVSNNFSQEKGIIRGYVYDAKAKYPLVNANIWLEGTNRGDVSDFKGYFEIKNLKSGNYTVVVSYIGYRQKKELVSLAPDEVKTIEVYLEELPYFSVEEIVVFGKPSETYNQVEVGGKEITKQIPRDIGDFIRNFSNSSAIKKGGYALDPVMRGVKYDQINVQIDNGVKIEPACPNRMDPPTSHVQAEELEKVEILKGPYALRYGPNFGGVLNFVMAKPERFEGFTVVGRVESGYESNWNGKFGRLTVSGGQKLFDFRISGGVKDYKNYKDGAGNEVQSSFKIKDWSGKFGFNPVENHRFQISIREVYARDVLYPALPMDGRKDDSRVVSLDYLGKNLNGLINSVNLKAYYSKVYHLMDNAFKPTIAMVDAATDVNTKTYGGRSEIGLIVGENVLFVGFDYSRIEKDGFRTRKMKTGPMAGKTFIDTVWQNSYVSNLGVFSELRTGLEGFNIMLSARYDINYAGAITPAPSFARLFGGLSSKHHNFSLSAGVDKVLTSNLQVTLLLATSKRSPNISERFINFLPIGIDNYDYVGNPSLKPEVNNSVDLIVKSKLLGGIFKGDVFYYYVKDFISAKIRSDLMPKNMGVLGVKQFVNIETVKFIGFELGYVSTFSKNFGFKVDLSKTKAWDAVTGEPLPQIPPFEARSTFYYRLFNGGVTPELTIRAVSRKSDVSTSYGETPTPGFAVVNLMISVNYFKFADISIGVNNLFNKVYYEHLNRRVRTTGIPIYEPGRSFFINLIMKVGE</sequence>
<dbReference type="GO" id="GO:0009279">
    <property type="term" value="C:cell outer membrane"/>
    <property type="evidence" value="ECO:0007669"/>
    <property type="project" value="UniProtKB-SubCell"/>
</dbReference>
<reference evidence="12 13" key="1">
    <citation type="submission" date="2015-11" db="EMBL/GenBank/DDBJ databases">
        <authorList>
            <person name="Varghese N."/>
        </authorList>
    </citation>
    <scope>NUCLEOTIDE SEQUENCE [LARGE SCALE GENOMIC DNA]</scope>
    <source>
        <strain evidence="12 13">JGI-24</strain>
    </source>
</reference>
<evidence type="ECO:0000256" key="7">
    <source>
        <dbReference type="ARBA" id="ARBA00023237"/>
    </source>
</evidence>
<feature type="domain" description="TonB-dependent receptor plug" evidence="11">
    <location>
        <begin position="126"/>
        <end position="223"/>
    </location>
</feature>
<dbReference type="AlphaFoldDB" id="A0A656DAI6"/>
<dbReference type="InterPro" id="IPR036942">
    <property type="entry name" value="Beta-barrel_TonB_sf"/>
</dbReference>
<dbReference type="RefSeq" id="WP_072150619.1">
    <property type="nucleotide sequence ID" value="NZ_CZVU01000063.1"/>
</dbReference>
<dbReference type="InterPro" id="IPR037066">
    <property type="entry name" value="Plug_dom_sf"/>
</dbReference>
<keyword evidence="7 8" id="KW-0998">Cell outer membrane</keyword>
<dbReference type="Gene3D" id="2.60.40.1120">
    <property type="entry name" value="Carboxypeptidase-like, regulatory domain"/>
    <property type="match status" value="1"/>
</dbReference>
<dbReference type="Pfam" id="PF00593">
    <property type="entry name" value="TonB_dep_Rec_b-barrel"/>
    <property type="match status" value="1"/>
</dbReference>
<proteinExistence type="inferred from homology"/>
<protein>
    <submittedName>
        <fullName evidence="12">Iron complex outermembrane recepter protein</fullName>
    </submittedName>
</protein>
<evidence type="ECO:0000259" key="11">
    <source>
        <dbReference type="Pfam" id="PF07715"/>
    </source>
</evidence>
<comment type="subcellular location">
    <subcellularLocation>
        <location evidence="1 8">Cell outer membrane</location>
        <topology evidence="1 8">Multi-pass membrane protein</topology>
    </subcellularLocation>
</comment>
<keyword evidence="6 8" id="KW-0472">Membrane</keyword>
<dbReference type="Gene3D" id="2.40.170.20">
    <property type="entry name" value="TonB-dependent receptor, beta-barrel domain"/>
    <property type="match status" value="1"/>
</dbReference>
<evidence type="ECO:0000256" key="1">
    <source>
        <dbReference type="ARBA" id="ARBA00004571"/>
    </source>
</evidence>
<evidence type="ECO:0000259" key="10">
    <source>
        <dbReference type="Pfam" id="PF00593"/>
    </source>
</evidence>
<dbReference type="InterPro" id="IPR008969">
    <property type="entry name" value="CarboxyPept-like_regulatory"/>
</dbReference>
<dbReference type="PANTHER" id="PTHR30069">
    <property type="entry name" value="TONB-DEPENDENT OUTER MEMBRANE RECEPTOR"/>
    <property type="match status" value="1"/>
</dbReference>
<dbReference type="GO" id="GO:0044718">
    <property type="term" value="P:siderophore transmembrane transport"/>
    <property type="evidence" value="ECO:0007669"/>
    <property type="project" value="TreeGrafter"/>
</dbReference>
<name>A0A656DAI6_KRYT1</name>
<comment type="similarity">
    <text evidence="8 9">Belongs to the TonB-dependent receptor family.</text>
</comment>
<accession>A0A656DAI6</accession>
<keyword evidence="13" id="KW-1185">Reference proteome</keyword>
<gene>
    <name evidence="12" type="ORF">JGI24_01269</name>
</gene>
<keyword evidence="3 8" id="KW-1134">Transmembrane beta strand</keyword>
<dbReference type="EMBL" id="CZVU01000063">
    <property type="protein sequence ID" value="CUT03254.1"/>
    <property type="molecule type" value="Genomic_DNA"/>
</dbReference>
<evidence type="ECO:0000256" key="8">
    <source>
        <dbReference type="PROSITE-ProRule" id="PRU01360"/>
    </source>
</evidence>
<evidence type="ECO:0000256" key="3">
    <source>
        <dbReference type="ARBA" id="ARBA00022452"/>
    </source>
</evidence>
<keyword evidence="2 8" id="KW-0813">Transport</keyword>
<dbReference type="Pfam" id="PF07715">
    <property type="entry name" value="Plug"/>
    <property type="match status" value="1"/>
</dbReference>
<dbReference type="PROSITE" id="PS52016">
    <property type="entry name" value="TONB_DEPENDENT_REC_3"/>
    <property type="match status" value="1"/>
</dbReference>
<evidence type="ECO:0000256" key="6">
    <source>
        <dbReference type="ARBA" id="ARBA00023136"/>
    </source>
</evidence>
<dbReference type="CDD" id="cd01347">
    <property type="entry name" value="ligand_gated_channel"/>
    <property type="match status" value="1"/>
</dbReference>
<evidence type="ECO:0000313" key="12">
    <source>
        <dbReference type="EMBL" id="CUT03254.1"/>
    </source>
</evidence>
<dbReference type="SUPFAM" id="SSF49464">
    <property type="entry name" value="Carboxypeptidase regulatory domain-like"/>
    <property type="match status" value="1"/>
</dbReference>